<comment type="caution">
    <text evidence="9">The sequence shown here is derived from an EMBL/GenBank/DDBJ whole genome shotgun (WGS) entry which is preliminary data.</text>
</comment>
<evidence type="ECO:0000256" key="8">
    <source>
        <dbReference type="SAM" id="SignalP"/>
    </source>
</evidence>
<dbReference type="AlphaFoldDB" id="A0A5N5RLD9"/>
<gene>
    <name evidence="9" type="ORF">EHS19_03805</name>
</gene>
<dbReference type="PROSITE" id="PS51257">
    <property type="entry name" value="PROKAR_LIPOPROTEIN"/>
    <property type="match status" value="1"/>
</dbReference>
<evidence type="ECO:0000313" key="10">
    <source>
        <dbReference type="Proteomes" id="UP000326336"/>
    </source>
</evidence>
<dbReference type="SUPFAM" id="SSF53850">
    <property type="entry name" value="Periplasmic binding protein-like II"/>
    <property type="match status" value="1"/>
</dbReference>
<evidence type="ECO:0000256" key="2">
    <source>
        <dbReference type="ARBA" id="ARBA00022729"/>
    </source>
</evidence>
<proteinExistence type="inferred from homology"/>
<dbReference type="Pfam" id="PF03180">
    <property type="entry name" value="Lipoprotein_9"/>
    <property type="match status" value="1"/>
</dbReference>
<name>A0A5N5RLD9_9BIFI</name>
<evidence type="ECO:0000256" key="4">
    <source>
        <dbReference type="ARBA" id="ARBA00023139"/>
    </source>
</evidence>
<keyword evidence="4" id="KW-0564">Palmitate</keyword>
<dbReference type="CDD" id="cd13597">
    <property type="entry name" value="PBP2_lipoprotein_Tp32"/>
    <property type="match status" value="1"/>
</dbReference>
<evidence type="ECO:0000256" key="5">
    <source>
        <dbReference type="ARBA" id="ARBA00023288"/>
    </source>
</evidence>
<comment type="subcellular location">
    <subcellularLocation>
        <location evidence="1">Membrane</location>
        <topology evidence="1">Lipid-anchor</topology>
    </subcellularLocation>
</comment>
<keyword evidence="3" id="KW-0472">Membrane</keyword>
<dbReference type="Gene3D" id="3.40.190.10">
    <property type="entry name" value="Periplasmic binding protein-like II"/>
    <property type="match status" value="2"/>
</dbReference>
<dbReference type="Proteomes" id="UP000326336">
    <property type="component" value="Unassembled WGS sequence"/>
</dbReference>
<dbReference type="PANTHER" id="PTHR30429">
    <property type="entry name" value="D-METHIONINE-BINDING LIPOPROTEIN METQ"/>
    <property type="match status" value="1"/>
</dbReference>
<feature type="lipid moiety-binding region" description="S-diacylglycerol cysteine" evidence="7">
    <location>
        <position position="26"/>
    </location>
</feature>
<evidence type="ECO:0000256" key="7">
    <source>
        <dbReference type="PIRSR" id="PIRSR002854-1"/>
    </source>
</evidence>
<reference evidence="9 10" key="1">
    <citation type="journal article" date="2019" name="Int. J. Syst. Evol. Microbiol.">
        <title>Bifidobacterium jacchi sp. nov., isolated from the faeces of a baby common marmoset (Callithrix jacchus).</title>
        <authorList>
            <person name="Modesto M."/>
            <person name="Watanabe K."/>
            <person name="Arita M."/>
            <person name="Satti M."/>
            <person name="Oki K."/>
            <person name="Sciavilla P."/>
            <person name="Patavino C."/>
            <person name="Camma C."/>
            <person name="Michelini S."/>
            <person name="Sgorbati B."/>
            <person name="Mattarelli P."/>
        </authorList>
    </citation>
    <scope>NUCLEOTIDE SEQUENCE [LARGE SCALE GENOMIC DNA]</scope>
    <source>
        <strain evidence="9 10">MRM 9.3</strain>
    </source>
</reference>
<organism evidence="9 10">
    <name type="scientific">Bifidobacterium jacchi</name>
    <dbReference type="NCBI Taxonomy" id="2490545"/>
    <lineage>
        <taxon>Bacteria</taxon>
        <taxon>Bacillati</taxon>
        <taxon>Actinomycetota</taxon>
        <taxon>Actinomycetes</taxon>
        <taxon>Bifidobacteriales</taxon>
        <taxon>Bifidobacteriaceae</taxon>
        <taxon>Bifidobacterium</taxon>
    </lineage>
</organism>
<evidence type="ECO:0000313" key="9">
    <source>
        <dbReference type="EMBL" id="KAB5607779.1"/>
    </source>
</evidence>
<dbReference type="EMBL" id="RQSP01000008">
    <property type="protein sequence ID" value="KAB5607779.1"/>
    <property type="molecule type" value="Genomic_DNA"/>
</dbReference>
<feature type="chain" id="PRO_5038841466" description="Lipoprotein" evidence="8">
    <location>
        <begin position="25"/>
        <end position="280"/>
    </location>
</feature>
<feature type="signal peptide" evidence="8">
    <location>
        <begin position="1"/>
        <end position="24"/>
    </location>
</feature>
<keyword evidence="5 6" id="KW-0449">Lipoprotein</keyword>
<dbReference type="InterPro" id="IPR004872">
    <property type="entry name" value="Lipoprotein_NlpA"/>
</dbReference>
<sequence>MINTRIIKSVVAAAVAVAVSVGLAACGGSSATSKEDDKTITVAASPTPHAEILNKAVKPILEKDGYKLEVKEFTDYVQPNTATEDGDVDANYFQHKPYLDNFNKEKGTHLVSVETVHFEPFGLYPGKTKSLDDLKDGATVAVPNDATNEARALLLLQDAGLIELKNPEDINSTPKDIVSNPKNLQFKELEAAVVPTVLSDVDIAALNGNYAIQAKFDPTKDALATEKADGIAAKTYANILVVKEGNENTDKTKELKKALNSSEVRDYINDTYKGAVVPVF</sequence>
<evidence type="ECO:0000256" key="6">
    <source>
        <dbReference type="PIRNR" id="PIRNR002854"/>
    </source>
</evidence>
<protein>
    <recommendedName>
        <fullName evidence="6">Lipoprotein</fullName>
    </recommendedName>
</protein>
<evidence type="ECO:0000256" key="3">
    <source>
        <dbReference type="ARBA" id="ARBA00023136"/>
    </source>
</evidence>
<accession>A0A5N5RLD9</accession>
<dbReference type="PANTHER" id="PTHR30429:SF0">
    <property type="entry name" value="METHIONINE-BINDING LIPOPROTEIN METQ"/>
    <property type="match status" value="1"/>
</dbReference>
<dbReference type="OrthoDB" id="9812878at2"/>
<dbReference type="GO" id="GO:0016020">
    <property type="term" value="C:membrane"/>
    <property type="evidence" value="ECO:0007669"/>
    <property type="project" value="UniProtKB-SubCell"/>
</dbReference>
<evidence type="ECO:0000256" key="1">
    <source>
        <dbReference type="ARBA" id="ARBA00004635"/>
    </source>
</evidence>
<keyword evidence="2 8" id="KW-0732">Signal</keyword>
<keyword evidence="10" id="KW-1185">Reference proteome</keyword>
<dbReference type="PIRSF" id="PIRSF002854">
    <property type="entry name" value="MetQ"/>
    <property type="match status" value="1"/>
</dbReference>
<comment type="similarity">
    <text evidence="6">Belongs to the nlpA lipoprotein family.</text>
</comment>